<dbReference type="PRINTS" id="PR00301">
    <property type="entry name" value="HEATSHOCK70"/>
</dbReference>
<dbReference type="PANTHER" id="PTHR19375">
    <property type="entry name" value="HEAT SHOCK PROTEIN 70KDA"/>
    <property type="match status" value="1"/>
</dbReference>
<keyword evidence="4" id="KW-0143">Chaperone</keyword>
<sequence length="542" mass="59901">MGRIVGIDLGTTTSAISYLKNGKPEIISNLEGKRLTDSVVAVDKFGNIIVGELAKRVVGEKIEEVKRIMGTNRKITLGNKEFTSEEISAEILKKLKNDAEEYLGEEIYEAVITVPAMFTSAQKSATIKAGEMAGFKVERIISEPTAAAMAYGLENMDKNQKILVYDFGGGTFDVSILDLDEGILDVMATAGDNHLGGKNIDELLGKYILSELKRNDLTLRDIKIDVEEMKKDYSVLHVAELNIPSHKVIFDMERKRFEELISPLVEKSIKCIYDALSQAKLVVEDIGVVLLVGGTTRIPLIKNKLKELFGNKVKSFADPQEVVVLGAGVQAGIKSFEISSEEGLIVTDICNYSLGIGCVGVHQGMMMAGVYSVIIPKHSSLPSSKSEIYSTCSDNQTNVHIEVYQGEGQLVMENVLLAEFDIDGIPENKAGSEEIKITFGYSLNDILEVEAEIISTGNKKKIIIEMNDNNNMATKTNYKNSPYYSDYKMIIDMAEEKIKKVSEVNKIKISSILDEMKMNLMEENQEKLQKLDAALTDLLFEV</sequence>
<dbReference type="Gene3D" id="3.30.420.40">
    <property type="match status" value="2"/>
</dbReference>
<dbReference type="InterPro" id="IPR043129">
    <property type="entry name" value="ATPase_NBD"/>
</dbReference>
<evidence type="ECO:0000256" key="3">
    <source>
        <dbReference type="ARBA" id="ARBA00022840"/>
    </source>
</evidence>
<dbReference type="FunFam" id="3.30.420.40:FF:000071">
    <property type="entry name" value="Molecular chaperone DnaK"/>
    <property type="match status" value="1"/>
</dbReference>
<dbReference type="InterPro" id="IPR018181">
    <property type="entry name" value="Heat_shock_70_CS"/>
</dbReference>
<dbReference type="GO" id="GO:0140662">
    <property type="term" value="F:ATP-dependent protein folding chaperone"/>
    <property type="evidence" value="ECO:0007669"/>
    <property type="project" value="InterPro"/>
</dbReference>
<dbReference type="RefSeq" id="WP_078694159.1">
    <property type="nucleotide sequence ID" value="NZ_FUWX01000012.1"/>
</dbReference>
<gene>
    <name evidence="6" type="ORF">SAMN02745174_01685</name>
</gene>
<dbReference type="AlphaFoldDB" id="A0A1T4NWE6"/>
<evidence type="ECO:0000313" key="7">
    <source>
        <dbReference type="Proteomes" id="UP000191153"/>
    </source>
</evidence>
<evidence type="ECO:0000256" key="1">
    <source>
        <dbReference type="ARBA" id="ARBA00007381"/>
    </source>
</evidence>
<evidence type="ECO:0000256" key="4">
    <source>
        <dbReference type="ARBA" id="ARBA00023186"/>
    </source>
</evidence>
<organism evidence="6 7">
    <name type="scientific">Cetobacterium ceti</name>
    <dbReference type="NCBI Taxonomy" id="180163"/>
    <lineage>
        <taxon>Bacteria</taxon>
        <taxon>Fusobacteriati</taxon>
        <taxon>Fusobacteriota</taxon>
        <taxon>Fusobacteriia</taxon>
        <taxon>Fusobacteriales</taxon>
        <taxon>Fusobacteriaceae</taxon>
        <taxon>Cetobacterium</taxon>
    </lineage>
</organism>
<dbReference type="Gene3D" id="2.60.34.10">
    <property type="entry name" value="Substrate Binding Domain Of DNAk, Chain A, domain 1"/>
    <property type="match status" value="1"/>
</dbReference>
<reference evidence="6 7" key="1">
    <citation type="submission" date="2017-02" db="EMBL/GenBank/DDBJ databases">
        <authorList>
            <person name="Peterson S.W."/>
        </authorList>
    </citation>
    <scope>NUCLEOTIDE SEQUENCE [LARGE SCALE GENOMIC DNA]</scope>
    <source>
        <strain evidence="6 7">ATCC 700028</strain>
    </source>
</reference>
<dbReference type="CDD" id="cd24029">
    <property type="entry name" value="ASKHA_NBD_HSP70_DnaK_HscA_HscC"/>
    <property type="match status" value="1"/>
</dbReference>
<dbReference type="PROSITE" id="PS00329">
    <property type="entry name" value="HSP70_2"/>
    <property type="match status" value="1"/>
</dbReference>
<dbReference type="InterPro" id="IPR013126">
    <property type="entry name" value="Hsp_70_fam"/>
</dbReference>
<dbReference type="InterPro" id="IPR029047">
    <property type="entry name" value="HSP70_peptide-bd_sf"/>
</dbReference>
<dbReference type="STRING" id="180163.SAMN02745174_01685"/>
<keyword evidence="3 5" id="KW-0067">ATP-binding</keyword>
<comment type="similarity">
    <text evidence="1 5">Belongs to the heat shock protein 70 family.</text>
</comment>
<name>A0A1T4NWE6_9FUSO</name>
<keyword evidence="7" id="KW-1185">Reference proteome</keyword>
<keyword evidence="2 5" id="KW-0547">Nucleotide-binding</keyword>
<evidence type="ECO:0000256" key="5">
    <source>
        <dbReference type="RuleBase" id="RU003322"/>
    </source>
</evidence>
<dbReference type="SUPFAM" id="SSF100920">
    <property type="entry name" value="Heat shock protein 70kD (HSP70), peptide-binding domain"/>
    <property type="match status" value="1"/>
</dbReference>
<dbReference type="PROSITE" id="PS00297">
    <property type="entry name" value="HSP70_1"/>
    <property type="match status" value="1"/>
</dbReference>
<accession>A0A1T4NWE6</accession>
<dbReference type="Proteomes" id="UP000191153">
    <property type="component" value="Unassembled WGS sequence"/>
</dbReference>
<dbReference type="EMBL" id="FUWX01000012">
    <property type="protein sequence ID" value="SJZ83551.1"/>
    <property type="molecule type" value="Genomic_DNA"/>
</dbReference>
<dbReference type="Gene3D" id="3.90.640.10">
    <property type="entry name" value="Actin, Chain A, domain 4"/>
    <property type="match status" value="1"/>
</dbReference>
<dbReference type="GO" id="GO:0005524">
    <property type="term" value="F:ATP binding"/>
    <property type="evidence" value="ECO:0007669"/>
    <property type="project" value="UniProtKB-KW"/>
</dbReference>
<proteinExistence type="inferred from homology"/>
<dbReference type="Pfam" id="PF00012">
    <property type="entry name" value="HSP70"/>
    <property type="match status" value="2"/>
</dbReference>
<evidence type="ECO:0000256" key="2">
    <source>
        <dbReference type="ARBA" id="ARBA00022741"/>
    </source>
</evidence>
<protein>
    <submittedName>
        <fullName evidence="6">Molecular chaperone DnaK</fullName>
    </submittedName>
</protein>
<dbReference type="SUPFAM" id="SSF53067">
    <property type="entry name" value="Actin-like ATPase domain"/>
    <property type="match status" value="2"/>
</dbReference>
<evidence type="ECO:0000313" key="6">
    <source>
        <dbReference type="EMBL" id="SJZ83551.1"/>
    </source>
</evidence>
<dbReference type="OrthoDB" id="9766019at2"/>